<dbReference type="Proteomes" id="UP001153365">
    <property type="component" value="Unassembled WGS sequence"/>
</dbReference>
<dbReference type="AlphaFoldDB" id="A0AAV0BL30"/>
<protein>
    <submittedName>
        <fullName evidence="2">Uncharacterized protein</fullName>
    </submittedName>
</protein>
<evidence type="ECO:0000313" key="3">
    <source>
        <dbReference type="Proteomes" id="UP001153365"/>
    </source>
</evidence>
<organism evidence="2 3">
    <name type="scientific">Phakopsora pachyrhizi</name>
    <name type="common">Asian soybean rust disease fungus</name>
    <dbReference type="NCBI Taxonomy" id="170000"/>
    <lineage>
        <taxon>Eukaryota</taxon>
        <taxon>Fungi</taxon>
        <taxon>Dikarya</taxon>
        <taxon>Basidiomycota</taxon>
        <taxon>Pucciniomycotina</taxon>
        <taxon>Pucciniomycetes</taxon>
        <taxon>Pucciniales</taxon>
        <taxon>Phakopsoraceae</taxon>
        <taxon>Phakopsora</taxon>
    </lineage>
</organism>
<evidence type="ECO:0000313" key="1">
    <source>
        <dbReference type="EMBL" id="CAH7670875.1"/>
    </source>
</evidence>
<keyword evidence="3" id="KW-1185">Reference proteome</keyword>
<sequence length="130" mass="14860">MSRSQNIVRARRPIVHPVLGPTIHRPTCIIPSVFQKMRPIPMEVLPSDQVKLPPVALVQPKILKTTTALKLVRSVIESTQKNSSEWPKNLRVEDNFSSRKKWGEGMPDNTEWLGVGENHRHLMLSLRAER</sequence>
<dbReference type="EMBL" id="CALTRL010005906">
    <property type="protein sequence ID" value="CAH7687759.1"/>
    <property type="molecule type" value="Genomic_DNA"/>
</dbReference>
<name>A0AAV0BL30_PHAPC</name>
<comment type="caution">
    <text evidence="2">The sequence shown here is derived from an EMBL/GenBank/DDBJ whole genome shotgun (WGS) entry which is preliminary data.</text>
</comment>
<dbReference type="EMBL" id="CALTRL010001080">
    <property type="protein sequence ID" value="CAH7670875.1"/>
    <property type="molecule type" value="Genomic_DNA"/>
</dbReference>
<gene>
    <name evidence="2" type="ORF">PPACK8108_LOCUS22594</name>
    <name evidence="1" type="ORF">PPACK8108_LOCUS5620</name>
</gene>
<accession>A0AAV0BL30</accession>
<evidence type="ECO:0000313" key="2">
    <source>
        <dbReference type="EMBL" id="CAH7687759.1"/>
    </source>
</evidence>
<reference evidence="2" key="1">
    <citation type="submission" date="2022-06" db="EMBL/GenBank/DDBJ databases">
        <authorList>
            <consortium name="SYNGENTA / RWTH Aachen University"/>
        </authorList>
    </citation>
    <scope>NUCLEOTIDE SEQUENCE</scope>
</reference>
<proteinExistence type="predicted"/>